<evidence type="ECO:0000313" key="5">
    <source>
        <dbReference type="Proteomes" id="UP000323856"/>
    </source>
</evidence>
<dbReference type="PANTHER" id="PTHR46112:SF2">
    <property type="entry name" value="XAA-PRO AMINOPEPTIDASE P-RELATED"/>
    <property type="match status" value="1"/>
</dbReference>
<evidence type="ECO:0000256" key="1">
    <source>
        <dbReference type="SAM" id="MobiDB-lite"/>
    </source>
</evidence>
<dbReference type="SUPFAM" id="SSF53092">
    <property type="entry name" value="Creatinase/prolidase N-terminal domain"/>
    <property type="match status" value="1"/>
</dbReference>
<accession>A0A5B0E8B5</accession>
<feature type="region of interest" description="Disordered" evidence="1">
    <location>
        <begin position="423"/>
        <end position="494"/>
    </location>
</feature>
<dbReference type="Gene3D" id="3.90.230.10">
    <property type="entry name" value="Creatinase/methionine aminopeptidase superfamily"/>
    <property type="match status" value="1"/>
</dbReference>
<feature type="domain" description="Peptidase M24" evidence="2">
    <location>
        <begin position="175"/>
        <end position="383"/>
    </location>
</feature>
<gene>
    <name evidence="4" type="ORF">FQ154_15405</name>
</gene>
<dbReference type="InterPro" id="IPR036005">
    <property type="entry name" value="Creatinase/aminopeptidase-like"/>
</dbReference>
<sequence length="494" mass="54023">MEQVGVAPMLFTTEEYAARLGAARVRMTEQGLSALIVTDPANIYYLTGYNAWSYYTPQLVFVPLEGEMILFTREMDANGAFRTTWLPPESIVGYPERYVHRPHLHPFDWVAYALRARYLIAPAAKGCVGLEMDAHFFSPKGYRSLVNALPEWTLVDCFELVNWVRAIKSPTEIHLMHQAAVFTNLAMHAAQDAIEVGARQCDVAAAISQAQILGTAQAGGDYPAIVPMLPTGESADTPHLTWNDKPLQPNEAMIVELAGAYHRYHVPMARTFMPGKPSPQLSHLAGATDHALAAVLETVAPGIPVQELSQIFNRTLFEYGYEKASRIGYSIGVGYPPDWGERTISLRSEDTTILQENMTFHLMCGMWMEGYGYEVSEAIRVTDTGVETFTAFPRGLVPAGKAGAAATESITLLGNPGERAVPGGPGLDAVPQPVTEPRRPATERFGFTNPDEDTMTGSLRIIPRNAERADRDPAGLPAAPVIPPNTNPTQEETP</sequence>
<dbReference type="CDD" id="cd01066">
    <property type="entry name" value="APP_MetAP"/>
    <property type="match status" value="1"/>
</dbReference>
<dbReference type="InterPro" id="IPR029149">
    <property type="entry name" value="Creatin/AminoP/Spt16_N"/>
</dbReference>
<evidence type="ECO:0000313" key="4">
    <source>
        <dbReference type="EMBL" id="KAA0974435.1"/>
    </source>
</evidence>
<dbReference type="InterPro" id="IPR000994">
    <property type="entry name" value="Pept_M24"/>
</dbReference>
<proteinExistence type="predicted"/>
<dbReference type="Proteomes" id="UP000323856">
    <property type="component" value="Unassembled WGS sequence"/>
</dbReference>
<dbReference type="Gene3D" id="3.40.350.10">
    <property type="entry name" value="Creatinase/prolidase N-terminal domain"/>
    <property type="match status" value="1"/>
</dbReference>
<dbReference type="Pfam" id="PF00557">
    <property type="entry name" value="Peptidase_M24"/>
    <property type="match status" value="1"/>
</dbReference>
<dbReference type="SUPFAM" id="SSF55920">
    <property type="entry name" value="Creatinase/aminopeptidase"/>
    <property type="match status" value="1"/>
</dbReference>
<dbReference type="PANTHER" id="PTHR46112">
    <property type="entry name" value="AMINOPEPTIDASE"/>
    <property type="match status" value="1"/>
</dbReference>
<feature type="domain" description="Creatinase N-terminal" evidence="3">
    <location>
        <begin position="19"/>
        <end position="167"/>
    </location>
</feature>
<dbReference type="Pfam" id="PF01321">
    <property type="entry name" value="Creatinase_N"/>
    <property type="match status" value="1"/>
</dbReference>
<dbReference type="InterPro" id="IPR000587">
    <property type="entry name" value="Creatinase_N"/>
</dbReference>
<reference evidence="4 5" key="1">
    <citation type="submission" date="2019-07" db="EMBL/GenBank/DDBJ databases">
        <title>Analysis of the biochemical properties, biological activity and biotechnological potential of siderophores and biosurfactants produced by Antarctic psychrotolerant bacteria.</title>
        <authorList>
            <person name="Styczynski M."/>
            <person name="Krucon T."/>
            <person name="Decewicz P."/>
            <person name="Dziewit L."/>
        </authorList>
    </citation>
    <scope>NUCLEOTIDE SEQUENCE [LARGE SCALE GENOMIC DNA]</scope>
    <source>
        <strain evidence="4 5">ANT_H27</strain>
    </source>
</reference>
<dbReference type="AlphaFoldDB" id="A0A5B0E8B5"/>
<evidence type="ECO:0000259" key="2">
    <source>
        <dbReference type="Pfam" id="PF00557"/>
    </source>
</evidence>
<protein>
    <submittedName>
        <fullName evidence="4">M24 family metallopeptidase</fullName>
    </submittedName>
</protein>
<comment type="caution">
    <text evidence="4">The sequence shown here is derived from an EMBL/GenBank/DDBJ whole genome shotgun (WGS) entry which is preliminary data.</text>
</comment>
<name>A0A5B0E8B5_9MICC</name>
<dbReference type="EMBL" id="VOBL01000018">
    <property type="protein sequence ID" value="KAA0974435.1"/>
    <property type="molecule type" value="Genomic_DNA"/>
</dbReference>
<evidence type="ECO:0000259" key="3">
    <source>
        <dbReference type="Pfam" id="PF01321"/>
    </source>
</evidence>
<dbReference type="OrthoDB" id="9761809at2"/>
<dbReference type="RefSeq" id="WP_149620400.1">
    <property type="nucleotide sequence ID" value="NZ_VOBL01000018.1"/>
</dbReference>
<dbReference type="InterPro" id="IPR050659">
    <property type="entry name" value="Peptidase_M24B"/>
</dbReference>
<organism evidence="4 5">
    <name type="scientific">Paeniglutamicibacter gangotriensis</name>
    <dbReference type="NCBI Taxonomy" id="254787"/>
    <lineage>
        <taxon>Bacteria</taxon>
        <taxon>Bacillati</taxon>
        <taxon>Actinomycetota</taxon>
        <taxon>Actinomycetes</taxon>
        <taxon>Micrococcales</taxon>
        <taxon>Micrococcaceae</taxon>
        <taxon>Paeniglutamicibacter</taxon>
    </lineage>
</organism>